<dbReference type="GO" id="GO:0015833">
    <property type="term" value="P:peptide transport"/>
    <property type="evidence" value="ECO:0007669"/>
    <property type="project" value="TreeGrafter"/>
</dbReference>
<name>A0A2W5C7M3_9SPHN</name>
<evidence type="ECO:0000256" key="2">
    <source>
        <dbReference type="ARBA" id="ARBA00005695"/>
    </source>
</evidence>
<protein>
    <submittedName>
        <fullName evidence="6">ABC transporter substrate-binding protein</fullName>
    </submittedName>
</protein>
<comment type="caution">
    <text evidence="6">The sequence shown here is derived from an EMBL/GenBank/DDBJ whole genome shotgun (WGS) entry which is preliminary data.</text>
</comment>
<organism evidence="6 7">
    <name type="scientific">Sphingomonas sanxanigenens</name>
    <dbReference type="NCBI Taxonomy" id="397260"/>
    <lineage>
        <taxon>Bacteria</taxon>
        <taxon>Pseudomonadati</taxon>
        <taxon>Pseudomonadota</taxon>
        <taxon>Alphaproteobacteria</taxon>
        <taxon>Sphingomonadales</taxon>
        <taxon>Sphingomonadaceae</taxon>
        <taxon>Sphingomonas</taxon>
    </lineage>
</organism>
<reference evidence="6 7" key="1">
    <citation type="submission" date="2017-08" db="EMBL/GenBank/DDBJ databases">
        <title>Infants hospitalized years apart are colonized by the same room-sourced microbial strains.</title>
        <authorList>
            <person name="Brooks B."/>
            <person name="Olm M.R."/>
            <person name="Firek B.A."/>
            <person name="Baker R."/>
            <person name="Thomas B.C."/>
            <person name="Morowitz M.J."/>
            <person name="Banfield J.F."/>
        </authorList>
    </citation>
    <scope>NUCLEOTIDE SEQUENCE [LARGE SCALE GENOMIC DNA]</scope>
    <source>
        <strain evidence="6">S2_018_000_R2_101</strain>
    </source>
</reference>
<dbReference type="Gene3D" id="3.10.105.10">
    <property type="entry name" value="Dipeptide-binding Protein, Domain 3"/>
    <property type="match status" value="1"/>
</dbReference>
<sequence length="485" mass="50525">MIFRIAIAAIALLGLAGCGKDAGAPIDASVIGGPLSIVDPDHGPLSPAQHVLLGAVAEGLVAMDATGQIEPGLAERWIVTDDGLSYIFRLRKAVTVSGKPIDGDHVVQRLRAAIARNSRNALRPALEAIDDIVAITPEVIEVRLKTARPPLLHLLAQPEMAVLLHGEGAGPFRIGAVRQGVTSLSPMPAPDDDPDDPAARGAHVMLRADRAAVAVIRFAHGDADLVLGGDFLTLPLVRAADLRARGLRFDPAEGLFGLQIAGAGAFFADADNRRALAMAVDRQAILDRVGAPGSTAAYAVLPERYRSAADPVTPGWALLSLDQRVAAARATIDAWRGRSGAPPAIHVFIPVGPGGRLLLARLAADWGALGLSVEKAASPEAADVLLVDRVAPAPSAIWYLRTAGCVSAGACEPVVGAALDRATAAPDLAARGQALADADQALSGSARFIIIGRPIRWSLVSRRLGQFRENPRAWHPLNHLLGPAS</sequence>
<dbReference type="InterPro" id="IPR000914">
    <property type="entry name" value="SBP_5_dom"/>
</dbReference>
<dbReference type="PANTHER" id="PTHR30290">
    <property type="entry name" value="PERIPLASMIC BINDING COMPONENT OF ABC TRANSPORTER"/>
    <property type="match status" value="1"/>
</dbReference>
<dbReference type="InterPro" id="IPR039424">
    <property type="entry name" value="SBP_5"/>
</dbReference>
<comment type="subcellular location">
    <subcellularLocation>
        <location evidence="1">Periplasm</location>
    </subcellularLocation>
</comment>
<evidence type="ECO:0000256" key="4">
    <source>
        <dbReference type="ARBA" id="ARBA00022729"/>
    </source>
</evidence>
<evidence type="ECO:0000313" key="7">
    <source>
        <dbReference type="Proteomes" id="UP000249066"/>
    </source>
</evidence>
<dbReference type="AlphaFoldDB" id="A0A2W5C7M3"/>
<evidence type="ECO:0000313" key="6">
    <source>
        <dbReference type="EMBL" id="PZO90298.1"/>
    </source>
</evidence>
<dbReference type="GO" id="GO:0030313">
    <property type="term" value="C:cell envelope"/>
    <property type="evidence" value="ECO:0007669"/>
    <property type="project" value="UniProtKB-SubCell"/>
</dbReference>
<dbReference type="PROSITE" id="PS51257">
    <property type="entry name" value="PROKAR_LIPOPROTEIN"/>
    <property type="match status" value="1"/>
</dbReference>
<keyword evidence="3" id="KW-0813">Transport</keyword>
<accession>A0A2W5C7M3</accession>
<dbReference type="Pfam" id="PF00496">
    <property type="entry name" value="SBP_bac_5"/>
    <property type="match status" value="1"/>
</dbReference>
<proteinExistence type="inferred from homology"/>
<feature type="domain" description="Solute-binding protein family 5" evidence="5">
    <location>
        <begin position="68"/>
        <end position="333"/>
    </location>
</feature>
<dbReference type="Proteomes" id="UP000249066">
    <property type="component" value="Unassembled WGS sequence"/>
</dbReference>
<dbReference type="SUPFAM" id="SSF53850">
    <property type="entry name" value="Periplasmic binding protein-like II"/>
    <property type="match status" value="1"/>
</dbReference>
<evidence type="ECO:0000256" key="3">
    <source>
        <dbReference type="ARBA" id="ARBA00022448"/>
    </source>
</evidence>
<dbReference type="PANTHER" id="PTHR30290:SF10">
    <property type="entry name" value="PERIPLASMIC OLIGOPEPTIDE-BINDING PROTEIN-RELATED"/>
    <property type="match status" value="1"/>
</dbReference>
<keyword evidence="4" id="KW-0732">Signal</keyword>
<evidence type="ECO:0000256" key="1">
    <source>
        <dbReference type="ARBA" id="ARBA00004418"/>
    </source>
</evidence>
<evidence type="ECO:0000259" key="5">
    <source>
        <dbReference type="Pfam" id="PF00496"/>
    </source>
</evidence>
<gene>
    <name evidence="6" type="ORF">DI623_07185</name>
</gene>
<dbReference type="EMBL" id="QFNN01000031">
    <property type="protein sequence ID" value="PZO90298.1"/>
    <property type="molecule type" value="Genomic_DNA"/>
</dbReference>
<dbReference type="GO" id="GO:1904680">
    <property type="term" value="F:peptide transmembrane transporter activity"/>
    <property type="evidence" value="ECO:0007669"/>
    <property type="project" value="TreeGrafter"/>
</dbReference>
<dbReference type="Gene3D" id="3.40.190.10">
    <property type="entry name" value="Periplasmic binding protein-like II"/>
    <property type="match status" value="1"/>
</dbReference>
<comment type="similarity">
    <text evidence="2">Belongs to the bacterial solute-binding protein 5 family.</text>
</comment>